<accession>A0A9X8Y7G7</accession>
<keyword evidence="2" id="KW-0813">Transport</keyword>
<dbReference type="SUPFAM" id="SSF53850">
    <property type="entry name" value="Periplasmic binding protein-like II"/>
    <property type="match status" value="1"/>
</dbReference>
<reference evidence="6 7" key="1">
    <citation type="submission" date="2019-03" db="EMBL/GenBank/DDBJ databases">
        <title>Genomic Encyclopedia of Type Strains, Phase IV (KMG-IV): sequencing the most valuable type-strain genomes for metagenomic binning, comparative biology and taxonomic classification.</title>
        <authorList>
            <person name="Goeker M."/>
        </authorList>
    </citation>
    <scope>NUCLEOTIDE SEQUENCE [LARGE SCALE GENOMIC DNA]</scope>
    <source>
        <strain evidence="6 7">DSM 100433</strain>
    </source>
</reference>
<dbReference type="GO" id="GO:0015768">
    <property type="term" value="P:maltose transport"/>
    <property type="evidence" value="ECO:0007669"/>
    <property type="project" value="TreeGrafter"/>
</dbReference>
<dbReference type="GO" id="GO:0055052">
    <property type="term" value="C:ATP-binding cassette (ABC) transporter complex, substrate-binding subunit-containing"/>
    <property type="evidence" value="ECO:0007669"/>
    <property type="project" value="TreeGrafter"/>
</dbReference>
<dbReference type="RefSeq" id="WP_132085067.1">
    <property type="nucleotide sequence ID" value="NZ_SLUK01000011.1"/>
</dbReference>
<evidence type="ECO:0000313" key="6">
    <source>
        <dbReference type="EMBL" id="TCL42328.1"/>
    </source>
</evidence>
<comment type="caution">
    <text evidence="6">The sequence shown here is derived from an EMBL/GenBank/DDBJ whole genome shotgun (WGS) entry which is preliminary data.</text>
</comment>
<dbReference type="GO" id="GO:1901982">
    <property type="term" value="F:maltose binding"/>
    <property type="evidence" value="ECO:0007669"/>
    <property type="project" value="TreeGrafter"/>
</dbReference>
<dbReference type="GO" id="GO:0042956">
    <property type="term" value="P:maltodextrin transmembrane transport"/>
    <property type="evidence" value="ECO:0007669"/>
    <property type="project" value="TreeGrafter"/>
</dbReference>
<organism evidence="6 7">
    <name type="scientific">Harryflintia acetispora</name>
    <dbReference type="NCBI Taxonomy" id="1849041"/>
    <lineage>
        <taxon>Bacteria</taxon>
        <taxon>Bacillati</taxon>
        <taxon>Bacillota</taxon>
        <taxon>Clostridia</taxon>
        <taxon>Eubacteriales</taxon>
        <taxon>Oscillospiraceae</taxon>
        <taxon>Harryflintia</taxon>
    </lineage>
</organism>
<evidence type="ECO:0000256" key="4">
    <source>
        <dbReference type="SAM" id="MobiDB-lite"/>
    </source>
</evidence>
<dbReference type="PANTHER" id="PTHR30061">
    <property type="entry name" value="MALTOSE-BINDING PERIPLASMIC PROTEIN"/>
    <property type="match status" value="1"/>
</dbReference>
<feature type="compositionally biased region" description="Low complexity" evidence="4">
    <location>
        <begin position="32"/>
        <end position="53"/>
    </location>
</feature>
<dbReference type="CDD" id="cd13585">
    <property type="entry name" value="PBP2_TMBP_like"/>
    <property type="match status" value="1"/>
</dbReference>
<feature type="chain" id="PRO_5040950669" evidence="5">
    <location>
        <begin position="28"/>
        <end position="449"/>
    </location>
</feature>
<protein>
    <submittedName>
        <fullName evidence="6">Carbohydrate ABC transporter substrate-binding protein (CUT1 family)</fullName>
    </submittedName>
</protein>
<feature type="region of interest" description="Disordered" evidence="4">
    <location>
        <begin position="30"/>
        <end position="53"/>
    </location>
</feature>
<evidence type="ECO:0000313" key="7">
    <source>
        <dbReference type="Proteomes" id="UP000294682"/>
    </source>
</evidence>
<dbReference type="PROSITE" id="PS51257">
    <property type="entry name" value="PROKAR_LIPOPROTEIN"/>
    <property type="match status" value="1"/>
</dbReference>
<keyword evidence="7" id="KW-1185">Reference proteome</keyword>
<sequence>MKHGKKTLSALLTLSVFCGLLSGCAGSGGSAGAPTSEPASEASSTAPSSEAGGEPVTLEFAFWAGAGPEEDAYNTLIDRFMEENPNIKIEKQMLSYADYYTSLDTRIAGGQAPDVCKMLYQQAGTYVDAGILGDMSPYIDQSEVDDLLPAFKAAAVVDGKLVAFPLQTDTYLIFYNKDMFQKSQITPPTTMEEAWSWEEFGDIAKKVKEDNGVKYSFVYRWTKTKSYALFPWIYANGGSVVNADYTRGNLSDPKCLEVLDMIDGWVGDGLLAPISPESSEGVDDIFSTGQAAMIISGNWMMSQYDQNLKDKWGVTYMPQRDGKIGSDLGGGELCITSAGEHPAQAAKFVQFMTSKESSRYFCENANFLPVRTSLSEEGITYQTYSDEMNYFVKQAGTMDPAMVACQTSKGFSKVSKLFSETIERVVLEDTPTATIAADFDAAVEEALAE</sequence>
<keyword evidence="3 5" id="KW-0732">Signal</keyword>
<proteinExistence type="inferred from homology"/>
<name>A0A9X8Y7G7_9FIRM</name>
<dbReference type="Gene3D" id="3.40.190.10">
    <property type="entry name" value="Periplasmic binding protein-like II"/>
    <property type="match status" value="1"/>
</dbReference>
<dbReference type="Proteomes" id="UP000294682">
    <property type="component" value="Unassembled WGS sequence"/>
</dbReference>
<comment type="similarity">
    <text evidence="1">Belongs to the bacterial solute-binding protein 1 family.</text>
</comment>
<dbReference type="Pfam" id="PF13416">
    <property type="entry name" value="SBP_bac_8"/>
    <property type="match status" value="1"/>
</dbReference>
<evidence type="ECO:0000256" key="3">
    <source>
        <dbReference type="ARBA" id="ARBA00022729"/>
    </source>
</evidence>
<dbReference type="EMBL" id="SLUK01000011">
    <property type="protein sequence ID" value="TCL42328.1"/>
    <property type="molecule type" value="Genomic_DNA"/>
</dbReference>
<evidence type="ECO:0000256" key="2">
    <source>
        <dbReference type="ARBA" id="ARBA00022448"/>
    </source>
</evidence>
<dbReference type="InterPro" id="IPR006059">
    <property type="entry name" value="SBP"/>
</dbReference>
<feature type="signal peptide" evidence="5">
    <location>
        <begin position="1"/>
        <end position="27"/>
    </location>
</feature>
<gene>
    <name evidence="6" type="ORF">EDD78_11194</name>
</gene>
<dbReference type="AlphaFoldDB" id="A0A9X8Y7G7"/>
<evidence type="ECO:0000256" key="5">
    <source>
        <dbReference type="SAM" id="SignalP"/>
    </source>
</evidence>
<dbReference type="PANTHER" id="PTHR30061:SF50">
    <property type="entry name" value="MALTOSE_MALTODEXTRIN-BINDING PERIPLASMIC PROTEIN"/>
    <property type="match status" value="1"/>
</dbReference>
<evidence type="ECO:0000256" key="1">
    <source>
        <dbReference type="ARBA" id="ARBA00008520"/>
    </source>
</evidence>